<evidence type="ECO:0000313" key="4">
    <source>
        <dbReference type="EMBL" id="MCW3789297.1"/>
    </source>
</evidence>
<keyword evidence="2" id="KW-0732">Signal</keyword>
<dbReference type="InterPro" id="IPR041183">
    <property type="entry name" value="Cyclophilin-like"/>
</dbReference>
<feature type="compositionally biased region" description="Polar residues" evidence="1">
    <location>
        <begin position="37"/>
        <end position="48"/>
    </location>
</feature>
<keyword evidence="5" id="KW-1185">Reference proteome</keyword>
<accession>A0AAE3M9A6</accession>
<dbReference type="SUPFAM" id="SSF50891">
    <property type="entry name" value="Cyclophilin-like"/>
    <property type="match status" value="1"/>
</dbReference>
<dbReference type="EMBL" id="JAPDPJ010000096">
    <property type="protein sequence ID" value="MCW3789297.1"/>
    <property type="molecule type" value="Genomic_DNA"/>
</dbReference>
<gene>
    <name evidence="4" type="ORF">OM075_22725</name>
</gene>
<name>A0AAE3M9A6_9BACT</name>
<feature type="domain" description="Cyclophilin-like" evidence="3">
    <location>
        <begin position="62"/>
        <end position="171"/>
    </location>
</feature>
<comment type="caution">
    <text evidence="4">The sequence shown here is derived from an EMBL/GenBank/DDBJ whole genome shotgun (WGS) entry which is preliminary data.</text>
</comment>
<organism evidence="4 5">
    <name type="scientific">Plebeiibacterium sediminum</name>
    <dbReference type="NCBI Taxonomy" id="2992112"/>
    <lineage>
        <taxon>Bacteria</taxon>
        <taxon>Pseudomonadati</taxon>
        <taxon>Bacteroidota</taxon>
        <taxon>Bacteroidia</taxon>
        <taxon>Marinilabiliales</taxon>
        <taxon>Marinilabiliaceae</taxon>
        <taxon>Plebeiibacterium</taxon>
    </lineage>
</organism>
<dbReference type="Gene3D" id="2.40.100.20">
    <property type="match status" value="1"/>
</dbReference>
<evidence type="ECO:0000256" key="2">
    <source>
        <dbReference type="SAM" id="SignalP"/>
    </source>
</evidence>
<protein>
    <submittedName>
        <fullName evidence="4">Cyclophilin-like fold protein</fullName>
    </submittedName>
</protein>
<dbReference type="AlphaFoldDB" id="A0AAE3M9A6"/>
<proteinExistence type="predicted"/>
<sequence length="175" mass="19078">MKNKIFLMCAFVFFMACGACSGENENDENLDNETDTAITNEDNTGDSNDTSDHMITTDKINITIGDIVLTATLVDNSSTEALKEALAEAPITIDMRDYGNMEKVGSFGRDFPRNDESITTEAGDLILYQGSAFVIYYAPNTWSFTRLGKIDNITASELKEALGKGDVTVTLSLAE</sequence>
<feature type="region of interest" description="Disordered" evidence="1">
    <location>
        <begin position="24"/>
        <end position="52"/>
    </location>
</feature>
<feature type="chain" id="PRO_5042255644" evidence="2">
    <location>
        <begin position="22"/>
        <end position="175"/>
    </location>
</feature>
<evidence type="ECO:0000259" key="3">
    <source>
        <dbReference type="Pfam" id="PF18050"/>
    </source>
</evidence>
<evidence type="ECO:0000313" key="5">
    <source>
        <dbReference type="Proteomes" id="UP001209229"/>
    </source>
</evidence>
<dbReference type="Proteomes" id="UP001209229">
    <property type="component" value="Unassembled WGS sequence"/>
</dbReference>
<evidence type="ECO:0000256" key="1">
    <source>
        <dbReference type="SAM" id="MobiDB-lite"/>
    </source>
</evidence>
<reference evidence="4" key="1">
    <citation type="submission" date="2022-10" db="EMBL/GenBank/DDBJ databases">
        <authorList>
            <person name="Yu W.X."/>
        </authorList>
    </citation>
    <scope>NUCLEOTIDE SEQUENCE</scope>
    <source>
        <strain evidence="4">AAT</strain>
    </source>
</reference>
<dbReference type="InterPro" id="IPR029000">
    <property type="entry name" value="Cyclophilin-like_dom_sf"/>
</dbReference>
<dbReference type="PROSITE" id="PS51257">
    <property type="entry name" value="PROKAR_LIPOPROTEIN"/>
    <property type="match status" value="1"/>
</dbReference>
<feature type="compositionally biased region" description="Acidic residues" evidence="1">
    <location>
        <begin position="24"/>
        <end position="34"/>
    </location>
</feature>
<dbReference type="RefSeq" id="WP_301192852.1">
    <property type="nucleotide sequence ID" value="NZ_JAPDPJ010000096.1"/>
</dbReference>
<feature type="signal peptide" evidence="2">
    <location>
        <begin position="1"/>
        <end position="21"/>
    </location>
</feature>
<dbReference type="Pfam" id="PF18050">
    <property type="entry name" value="Cyclophil_like2"/>
    <property type="match status" value="1"/>
</dbReference>